<reference evidence="2 3" key="1">
    <citation type="journal article" date="2024" name="Nat. Commun.">
        <title>Phylogenomics reveals the evolutionary origins of lichenization in chlorophyte algae.</title>
        <authorList>
            <person name="Puginier C."/>
            <person name="Libourel C."/>
            <person name="Otte J."/>
            <person name="Skaloud P."/>
            <person name="Haon M."/>
            <person name="Grisel S."/>
            <person name="Petersen M."/>
            <person name="Berrin J.G."/>
            <person name="Delaux P.M."/>
            <person name="Dal Grande F."/>
            <person name="Keller J."/>
        </authorList>
    </citation>
    <scope>NUCLEOTIDE SEQUENCE [LARGE SCALE GENOMIC DNA]</scope>
    <source>
        <strain evidence="2 3">SAG 2145</strain>
    </source>
</reference>
<feature type="compositionally biased region" description="Basic and acidic residues" evidence="1">
    <location>
        <begin position="737"/>
        <end position="781"/>
    </location>
</feature>
<feature type="region of interest" description="Disordered" evidence="1">
    <location>
        <begin position="1"/>
        <end position="106"/>
    </location>
</feature>
<evidence type="ECO:0000313" key="2">
    <source>
        <dbReference type="EMBL" id="KAK9825074.1"/>
    </source>
</evidence>
<dbReference type="Proteomes" id="UP001438707">
    <property type="component" value="Unassembled WGS sequence"/>
</dbReference>
<feature type="compositionally biased region" description="Basic and acidic residues" evidence="1">
    <location>
        <begin position="1075"/>
        <end position="1090"/>
    </location>
</feature>
<name>A0AAW1QUD5_9CHLO</name>
<feature type="region of interest" description="Disordered" evidence="1">
    <location>
        <begin position="816"/>
        <end position="844"/>
    </location>
</feature>
<feature type="region of interest" description="Disordered" evidence="1">
    <location>
        <begin position="158"/>
        <end position="177"/>
    </location>
</feature>
<evidence type="ECO:0000313" key="3">
    <source>
        <dbReference type="Proteomes" id="UP001438707"/>
    </source>
</evidence>
<feature type="region of interest" description="Disordered" evidence="1">
    <location>
        <begin position="1297"/>
        <end position="1346"/>
    </location>
</feature>
<feature type="region of interest" description="Disordered" evidence="1">
    <location>
        <begin position="1013"/>
        <end position="1090"/>
    </location>
</feature>
<feature type="region of interest" description="Disordered" evidence="1">
    <location>
        <begin position="542"/>
        <end position="603"/>
    </location>
</feature>
<proteinExistence type="predicted"/>
<protein>
    <submittedName>
        <fullName evidence="2">Uncharacterized protein</fullName>
    </submittedName>
</protein>
<comment type="caution">
    <text evidence="2">The sequence shown here is derived from an EMBL/GenBank/DDBJ whole genome shotgun (WGS) entry which is preliminary data.</text>
</comment>
<feature type="compositionally biased region" description="Polar residues" evidence="1">
    <location>
        <begin position="1015"/>
        <end position="1030"/>
    </location>
</feature>
<feature type="region of interest" description="Disordered" evidence="1">
    <location>
        <begin position="220"/>
        <end position="239"/>
    </location>
</feature>
<organism evidence="2 3">
    <name type="scientific">Apatococcus lobatus</name>
    <dbReference type="NCBI Taxonomy" id="904363"/>
    <lineage>
        <taxon>Eukaryota</taxon>
        <taxon>Viridiplantae</taxon>
        <taxon>Chlorophyta</taxon>
        <taxon>core chlorophytes</taxon>
        <taxon>Trebouxiophyceae</taxon>
        <taxon>Chlorellales</taxon>
        <taxon>Chlorellaceae</taxon>
        <taxon>Apatococcus</taxon>
    </lineage>
</organism>
<feature type="compositionally biased region" description="Basic and acidic residues" evidence="1">
    <location>
        <begin position="1043"/>
        <end position="1052"/>
    </location>
</feature>
<feature type="region of interest" description="Disordered" evidence="1">
    <location>
        <begin position="1145"/>
        <end position="1182"/>
    </location>
</feature>
<dbReference type="EMBL" id="JALJOS010000026">
    <property type="protein sequence ID" value="KAK9825074.1"/>
    <property type="molecule type" value="Genomic_DNA"/>
</dbReference>
<evidence type="ECO:0000256" key="1">
    <source>
        <dbReference type="SAM" id="MobiDB-lite"/>
    </source>
</evidence>
<feature type="region of interest" description="Disordered" evidence="1">
    <location>
        <begin position="1407"/>
        <end position="1446"/>
    </location>
</feature>
<keyword evidence="3" id="KW-1185">Reference proteome</keyword>
<feature type="region of interest" description="Disordered" evidence="1">
    <location>
        <begin position="1236"/>
        <end position="1260"/>
    </location>
</feature>
<gene>
    <name evidence="2" type="ORF">WJX74_006195</name>
</gene>
<feature type="compositionally biased region" description="Low complexity" evidence="1">
    <location>
        <begin position="1145"/>
        <end position="1160"/>
    </location>
</feature>
<feature type="compositionally biased region" description="Polar residues" evidence="1">
    <location>
        <begin position="817"/>
        <end position="830"/>
    </location>
</feature>
<sequence>MGRPLFWEGDEEGKERGRPRQNSGRPCIYPRPRGGTVFEPSTSGSALTPGAALHRRTRSPPTQPTPPQLRPTFTMEELRALSDEDDPSEDPYTASDFSVRGRGDLGGAMDVEMAYPVLERSRANSDGSPFPDVWSGASRDVASRMARLRRQVPPELLRDAGSGHQIPGRPVSRDPVEEGATVPAADSLAENAQQRAAANAQMARAEAIAADVLRNPPFANPAARAHTLPPSSPGALNRRSYFLPEPTRAAPEAATAGGGDLPTSAANRRLDPLTLWRLTAQHAPWRSQPNGTAAVAADAGVGMAGTHPTAAAPVSNSLGQTQADSPTSAGTQAAAGLAAAMAATPRAGSGTPMPHNAAELLRAASATEAGRGRGALTEDIMLYALRQAGAAGMEPLHPNEQWHPAEVPDIILDTARAIVAEDRVDEFFPGLIASFHARGQRLESEAPSHGPPALNREGLLAEAAGMDWRETEAEEATPRAPTPHPMHLDSLYGEHMNQAHPWSPRSAGVVFHTRPWQHRGMQGLDAENDRAWEEDLECLSEPADGMDHADSDTNEALPPLIDYESSAPASAEYTSDEDEWRTAGTDENSGADQVAQGPLSPLQDGARALHAGFRAADNARLLALEAGESMDEEQEPRPGEPARHGAVVMQHALAEQPSMDDHQDQQNAAEQALDSGPFVEELQPLLASADLQQPTRSPPASATAGGTSLLRTLPSARYPEQDPAAESLVLARHPHPHWGDLQHEGTQHPARDEDRSWTLDSHLARDQGRRPRNETTGHIEESNPAAAAAASVEAGPLAGQAAVGGAAPILWPRPTRPQWSGFQRAGNQLPQPAGNPLQQGDPPLPPNTIVRIPWERIRGGVAPPSAARHPLMSHPQPTSPQAWTAPAAAAGYIGPEPLTDLIDNAASSRSLQPSGHSIWLQNRSGLTAMQAPAIYTADAAGSGAVQAGSPGGVHRVDVLRPDLDANLLGVDTEDEDDYFQMLASIMDEAQAAAGGGVREETWAVLRRQMLHRAANRQQGQPPSPSATGRNQAAALPASSPEPGAERRPAWDRRRAHSQRPANAHRSGSVPVELTAEDRTQWRQMRGRDTQVRRTAREIILGEAGVGMAGGGHLNQATNQEAPETEAARGIAGAEADMGMADVDAQQAEPTPADAAAVTAVTPHSRASHSSGRDADVRGAGEGPLALDDPDWYQHFRSHLAAVRAALGDPAAALQDPHRVQQPAGEDDMDIEAGGASATAHTDASGGGSPHNLAPDSSDTSFIDSTWRQLQSSVFRPHPPTQTPPPPVLQRAQTPAAFRGGARGGRPRSAGTSGVPATGLQSTHSLPAHSPNAVPTPPGGSQAPTLSTAPVHQDIERRLQLLRNAEYAYASSSPMTMPPHNPLEGLNAAEPATVDAAAAAEVPMVAAGGGHQPTQLATSQAHQNESPPARPTAMRHHSLRTSQQPDGLTDSAVARRTHHLQRYEDVGALYRARPRDGAGYRETLLDPIVHPHPLGSLELARWEQHAAAVGAEGQLEGRALRWEERALMRALAAGAETRRAPREPHIVEVGNLC</sequence>
<accession>A0AAW1QUD5</accession>
<feature type="compositionally biased region" description="Polar residues" evidence="1">
    <location>
        <begin position="1411"/>
        <end position="1425"/>
    </location>
</feature>
<feature type="region of interest" description="Disordered" evidence="1">
    <location>
        <begin position="735"/>
        <end position="790"/>
    </location>
</feature>